<dbReference type="Pfam" id="PF00873">
    <property type="entry name" value="ACR_tran"/>
    <property type="match status" value="1"/>
</dbReference>
<dbReference type="Gene3D" id="1.20.1640.10">
    <property type="entry name" value="Multidrug efflux transporter AcrB transmembrane domain"/>
    <property type="match status" value="2"/>
</dbReference>
<dbReference type="InterPro" id="IPR001036">
    <property type="entry name" value="Acrflvin-R"/>
</dbReference>
<dbReference type="SUPFAM" id="SSF82693">
    <property type="entry name" value="Multidrug efflux transporter AcrB pore domain, PN1, PN2, PC1 and PC2 subdomains"/>
    <property type="match status" value="3"/>
</dbReference>
<dbReference type="Gene3D" id="3.30.70.1440">
    <property type="entry name" value="Multidrug efflux transporter AcrB pore domain"/>
    <property type="match status" value="1"/>
</dbReference>
<dbReference type="EMBL" id="JAQNDN010000027">
    <property type="protein sequence ID" value="MDC0675167.1"/>
    <property type="molecule type" value="Genomic_DNA"/>
</dbReference>
<keyword evidence="4" id="KW-1003">Cell membrane</keyword>
<dbReference type="Gene3D" id="3.30.70.1430">
    <property type="entry name" value="Multidrug efflux transporter AcrB pore domain"/>
    <property type="match status" value="2"/>
</dbReference>
<feature type="transmembrane region" description="Helical" evidence="8">
    <location>
        <begin position="526"/>
        <end position="542"/>
    </location>
</feature>
<feature type="transmembrane region" description="Helical" evidence="8">
    <location>
        <begin position="334"/>
        <end position="353"/>
    </location>
</feature>
<dbReference type="SUPFAM" id="SSF82866">
    <property type="entry name" value="Multidrug efflux transporter AcrB transmembrane domain"/>
    <property type="match status" value="2"/>
</dbReference>
<keyword evidence="7 8" id="KW-0472">Membrane</keyword>
<reference evidence="9 10" key="1">
    <citation type="submission" date="2022-11" db="EMBL/GenBank/DDBJ databases">
        <title>Minimal conservation of predation-associated metabolite biosynthetic gene clusters underscores biosynthetic potential of Myxococcota including descriptions for ten novel species: Archangium lansinium sp. nov., Myxococcus landrumus sp. nov., Nannocystis bai.</title>
        <authorList>
            <person name="Ahearne A."/>
            <person name="Stevens C."/>
            <person name="Dowd S."/>
        </authorList>
    </citation>
    <scope>NUCLEOTIDE SEQUENCE [LARGE SCALE GENOMIC DNA]</scope>
    <source>
        <strain evidence="9 10">NCELM</strain>
    </source>
</reference>
<dbReference type="NCBIfam" id="TIGR00914">
    <property type="entry name" value="2A0601"/>
    <property type="match status" value="1"/>
</dbReference>
<organism evidence="9 10">
    <name type="scientific">Nannocystis radixulma</name>
    <dbReference type="NCBI Taxonomy" id="2995305"/>
    <lineage>
        <taxon>Bacteria</taxon>
        <taxon>Pseudomonadati</taxon>
        <taxon>Myxococcota</taxon>
        <taxon>Polyangia</taxon>
        <taxon>Nannocystales</taxon>
        <taxon>Nannocystaceae</taxon>
        <taxon>Nannocystis</taxon>
    </lineage>
</organism>
<evidence type="ECO:0000256" key="7">
    <source>
        <dbReference type="ARBA" id="ARBA00023136"/>
    </source>
</evidence>
<dbReference type="Gene3D" id="3.30.2090.10">
    <property type="entry name" value="Multidrug efflux transporter AcrB TolC docking domain, DN and DC subdomains"/>
    <property type="match status" value="2"/>
</dbReference>
<feature type="transmembrane region" description="Helical" evidence="8">
    <location>
        <begin position="466"/>
        <end position="493"/>
    </location>
</feature>
<accession>A0ABT5BLX4</accession>
<dbReference type="PRINTS" id="PR00702">
    <property type="entry name" value="ACRIFLAVINRP"/>
</dbReference>
<evidence type="ECO:0000313" key="9">
    <source>
        <dbReference type="EMBL" id="MDC0675167.1"/>
    </source>
</evidence>
<keyword evidence="3" id="KW-0813">Transport</keyword>
<dbReference type="InterPro" id="IPR027463">
    <property type="entry name" value="AcrB_DN_DC_subdom"/>
</dbReference>
<dbReference type="RefSeq" id="WP_272009985.1">
    <property type="nucleotide sequence ID" value="NZ_JAQNDN010000027.1"/>
</dbReference>
<feature type="transmembrane region" description="Helical" evidence="8">
    <location>
        <begin position="386"/>
        <end position="409"/>
    </location>
</feature>
<evidence type="ECO:0000256" key="6">
    <source>
        <dbReference type="ARBA" id="ARBA00022989"/>
    </source>
</evidence>
<feature type="transmembrane region" description="Helical" evidence="8">
    <location>
        <begin position="360"/>
        <end position="380"/>
    </location>
</feature>
<feature type="transmembrane region" description="Helical" evidence="8">
    <location>
        <begin position="888"/>
        <end position="907"/>
    </location>
</feature>
<keyword evidence="6 8" id="KW-1133">Transmembrane helix</keyword>
<feature type="transmembrane region" description="Helical" evidence="8">
    <location>
        <begin position="996"/>
        <end position="1019"/>
    </location>
</feature>
<sequence length="1030" mass="110769">MLTRLPTLALRFPLAVLFLAAVWIAVGAYALATLKIEAYPDVSDTQVVVVTKFPGYAAEEVEQLVTVPIERALGSVPHVIGRRSRTIFGLSVVELTFDDVIGDLVARQVVLEKLRDADLPPGVSSSLGPMSTAIGEMFRYRLVSDTLTVMELRTLQDWVVAPRLLQAPGVADVVTFGGEVRQYQVELDPLALEKFHLSIEDISSAIEDNNANAGGGVIDNGQQSIAVRSVGQLQSAEDIESTLVGVSEGVPIFVRDVATVRIGAAPPTGIFGIDEIQGAVEGLVLMRRWENPSEVLAGIHARVDALNAGEELEGARIVGFYDRSELVGHTLRTVSRTLAEGVTIVVLVLVFLLGSVRAALLTALTIPLSLLFAFVCMKLAGIPANLLSLGALDFGIIVDGTLVMVEALVHRLQRRPDPRAPATTEELGEAACGAARPIVFSLAIIIAAYLPLFMLQRVERRLFTPMAFTVSTALLGSLLLCLTLTPVLASYLFRRGVRIRDSRVMTAIGRGYERTIRRLVRGPRRVVTAAALITVVALVLLGRRVGTEFLPQLDEGSIWIRCQLPRGLSLFKSAEIASTIRALVLQSPEVRFVSSQTGRNDSGTDPYGPNRNEFLVGLQPYETWPKGKVKADLVETLATRLRAAIPGGTFSFTQPIIDNATEAATGSSADLAILIRGPELDELRRLAVQSREVVAGIAGAADTAIEQEAAQEQLRLRLRRTDMARYGVDVSDVQQLVSLAIGGRPIDTVYEGSRRFSVALRFIPAARASGEAIGRLLITPRRGGRVPLAEVADIEVVDGATIIARRENHRQVTVRTNIRGRDQGSFVAEAQRRLGTALQLPPGYHLEWGGQFENLDRARRRLVVILPLTLAIIVSLLFFAFRSLRWALLVLACVPFSLVGGVFALWLRGIHLSVSAAVGMVSLFGVAVMSGVLLVESIRTAEAGVGDSDAAELAVRGATRAVRPLLLMVLVALLGMVPAARATGIGSDVQRPLATVVVGGLISTLFLTLLVLPCAASLVRPGRERAPPRG</sequence>
<name>A0ABT5BLX4_9BACT</name>
<comment type="similarity">
    <text evidence="2">Belongs to the resistance-nodulation-cell division (RND) (TC 2.A.6) family.</text>
</comment>
<dbReference type="PANTHER" id="PTHR32063">
    <property type="match status" value="1"/>
</dbReference>
<feature type="transmembrane region" description="Helical" evidence="8">
    <location>
        <begin position="862"/>
        <end position="881"/>
    </location>
</feature>
<evidence type="ECO:0000256" key="4">
    <source>
        <dbReference type="ARBA" id="ARBA00022475"/>
    </source>
</evidence>
<dbReference type="SUPFAM" id="SSF82714">
    <property type="entry name" value="Multidrug efflux transporter AcrB TolC docking domain, DN and DC subdomains"/>
    <property type="match status" value="2"/>
</dbReference>
<evidence type="ECO:0000256" key="2">
    <source>
        <dbReference type="ARBA" id="ARBA00010942"/>
    </source>
</evidence>
<dbReference type="Proteomes" id="UP001217838">
    <property type="component" value="Unassembled WGS sequence"/>
</dbReference>
<feature type="transmembrane region" description="Helical" evidence="8">
    <location>
        <begin position="430"/>
        <end position="454"/>
    </location>
</feature>
<feature type="transmembrane region" description="Helical" evidence="8">
    <location>
        <begin position="913"/>
        <end position="935"/>
    </location>
</feature>
<keyword evidence="5 8" id="KW-0812">Transmembrane</keyword>
<dbReference type="PANTHER" id="PTHR32063:SF17">
    <property type="entry name" value="CATION EFFLUX SYSTEM PROTEIN"/>
    <property type="match status" value="1"/>
</dbReference>
<dbReference type="Gene3D" id="3.30.70.1320">
    <property type="entry name" value="Multidrug efflux transporter AcrB pore domain like"/>
    <property type="match status" value="1"/>
</dbReference>
<comment type="caution">
    <text evidence="9">The sequence shown here is derived from an EMBL/GenBank/DDBJ whole genome shotgun (WGS) entry which is preliminary data.</text>
</comment>
<gene>
    <name evidence="9" type="ORF">POL58_45920</name>
</gene>
<comment type="subcellular location">
    <subcellularLocation>
        <location evidence="1">Cell membrane</location>
        <topology evidence="1">Multi-pass membrane protein</topology>
    </subcellularLocation>
</comment>
<feature type="transmembrane region" description="Helical" evidence="8">
    <location>
        <begin position="965"/>
        <end position="984"/>
    </location>
</feature>
<evidence type="ECO:0000256" key="5">
    <source>
        <dbReference type="ARBA" id="ARBA00022692"/>
    </source>
</evidence>
<evidence type="ECO:0000256" key="8">
    <source>
        <dbReference type="SAM" id="Phobius"/>
    </source>
</evidence>
<evidence type="ECO:0000313" key="10">
    <source>
        <dbReference type="Proteomes" id="UP001217838"/>
    </source>
</evidence>
<keyword evidence="10" id="KW-1185">Reference proteome</keyword>
<proteinExistence type="inferred from homology"/>
<dbReference type="InterPro" id="IPR004763">
    <property type="entry name" value="CusA-like"/>
</dbReference>
<protein>
    <submittedName>
        <fullName evidence="9">CusA/CzcA family heavy metal efflux RND transporter</fullName>
    </submittedName>
</protein>
<evidence type="ECO:0000256" key="1">
    <source>
        <dbReference type="ARBA" id="ARBA00004651"/>
    </source>
</evidence>
<evidence type="ECO:0000256" key="3">
    <source>
        <dbReference type="ARBA" id="ARBA00022448"/>
    </source>
</evidence>